<comment type="caution">
    <text evidence="4">The sequence shown here is derived from an EMBL/GenBank/DDBJ whole genome shotgun (WGS) entry which is preliminary data.</text>
</comment>
<keyword evidence="2" id="KW-1133">Transmembrane helix</keyword>
<feature type="signal peptide" evidence="3">
    <location>
        <begin position="1"/>
        <end position="23"/>
    </location>
</feature>
<dbReference type="EMBL" id="JBEPBX010000005">
    <property type="protein sequence ID" value="MER6613232.1"/>
    <property type="molecule type" value="Genomic_DNA"/>
</dbReference>
<feature type="compositionally biased region" description="Basic and acidic residues" evidence="1">
    <location>
        <begin position="313"/>
        <end position="325"/>
    </location>
</feature>
<reference evidence="4 5" key="1">
    <citation type="submission" date="2024-06" db="EMBL/GenBank/DDBJ databases">
        <title>The Natural Products Discovery Center: Release of the First 8490 Sequenced Strains for Exploring Actinobacteria Biosynthetic Diversity.</title>
        <authorList>
            <person name="Kalkreuter E."/>
            <person name="Kautsar S.A."/>
            <person name="Yang D."/>
            <person name="Bader C.D."/>
            <person name="Teijaro C.N."/>
            <person name="Fluegel L."/>
            <person name="Davis C.M."/>
            <person name="Simpson J.R."/>
            <person name="Lauterbach L."/>
            <person name="Steele A.D."/>
            <person name="Gui C."/>
            <person name="Meng S."/>
            <person name="Li G."/>
            <person name="Viehrig K."/>
            <person name="Ye F."/>
            <person name="Su P."/>
            <person name="Kiefer A.F."/>
            <person name="Nichols A."/>
            <person name="Cepeda A.J."/>
            <person name="Yan W."/>
            <person name="Fan B."/>
            <person name="Jiang Y."/>
            <person name="Adhikari A."/>
            <person name="Zheng C.-J."/>
            <person name="Schuster L."/>
            <person name="Cowan T.M."/>
            <person name="Smanski M.J."/>
            <person name="Chevrette M.G."/>
            <person name="De Carvalho L.P.S."/>
            <person name="Shen B."/>
        </authorList>
    </citation>
    <scope>NUCLEOTIDE SEQUENCE [LARGE SCALE GENOMIC DNA]</scope>
    <source>
        <strain evidence="4 5">NPDC000837</strain>
    </source>
</reference>
<evidence type="ECO:0000313" key="5">
    <source>
        <dbReference type="Proteomes" id="UP001445472"/>
    </source>
</evidence>
<keyword evidence="3" id="KW-0732">Signal</keyword>
<feature type="transmembrane region" description="Helical" evidence="2">
    <location>
        <begin position="350"/>
        <end position="371"/>
    </location>
</feature>
<gene>
    <name evidence="4" type="ORF">ABT276_07590</name>
</gene>
<keyword evidence="2" id="KW-0812">Transmembrane</keyword>
<accession>A0ABV1UQZ3</accession>
<dbReference type="NCBIfam" id="NF041528">
    <property type="entry name" value="strep_LAETG"/>
    <property type="match status" value="1"/>
</dbReference>
<evidence type="ECO:0000256" key="1">
    <source>
        <dbReference type="SAM" id="MobiDB-lite"/>
    </source>
</evidence>
<evidence type="ECO:0000256" key="2">
    <source>
        <dbReference type="SAM" id="Phobius"/>
    </source>
</evidence>
<evidence type="ECO:0000256" key="3">
    <source>
        <dbReference type="SAM" id="SignalP"/>
    </source>
</evidence>
<feature type="chain" id="PRO_5046160791" evidence="3">
    <location>
        <begin position="24"/>
        <end position="380"/>
    </location>
</feature>
<dbReference type="NCBIfam" id="TIGR01167">
    <property type="entry name" value="LPXTG_anchor"/>
    <property type="match status" value="1"/>
</dbReference>
<protein>
    <submittedName>
        <fullName evidence="4">LAETG motif-containing sortase-dependent surface protein</fullName>
    </submittedName>
</protein>
<keyword evidence="2" id="KW-0472">Membrane</keyword>
<proteinExistence type="predicted"/>
<feature type="region of interest" description="Disordered" evidence="1">
    <location>
        <begin position="300"/>
        <end position="349"/>
    </location>
</feature>
<sequence>MAVAAATAVIAPATFLAAPAAYATISTTPIVSETDPNTPDTEDPGTEDPGTEDPGTEDPGTEDPGTEDPGTEDPGTEDPGTEDPGTEDPGTEDPGTEDPGTEDPGTEDPGTEDPGTEDPGTEDPGTEDPGTEDPGTEDPDEELPPYCEELDENFEEKALGLKLSGLPGKIVAGSGWEDFNLTITNNSKADLKEVAFYAEVENYEVDEAKWLSKYVELQFRLPGTDQWERIGDETYAGDYFWGVQTMKPQDFVKIDLRVNIAKDAPAGDSYAIGSGGYLGDVEGQECIAENAGAWADFTVLKPGSPNENPGDAEPGKGKPGDKGPDTKPQGGVKELPVTGNLAETGSDSSLPVIGTVGGIAILAGAGVVFAMKRRRGDATA</sequence>
<dbReference type="Proteomes" id="UP001445472">
    <property type="component" value="Unassembled WGS sequence"/>
</dbReference>
<keyword evidence="5" id="KW-1185">Reference proteome</keyword>
<name>A0ABV1UQZ3_9ACTN</name>
<evidence type="ECO:0000313" key="4">
    <source>
        <dbReference type="EMBL" id="MER6613232.1"/>
    </source>
</evidence>
<dbReference type="RefSeq" id="WP_351975431.1">
    <property type="nucleotide sequence ID" value="NZ_JBEPBX010000005.1"/>
</dbReference>
<feature type="region of interest" description="Disordered" evidence="1">
    <location>
        <begin position="27"/>
        <end position="145"/>
    </location>
</feature>
<feature type="compositionally biased region" description="Acidic residues" evidence="1">
    <location>
        <begin position="40"/>
        <end position="145"/>
    </location>
</feature>
<organism evidence="4 5">
    <name type="scientific">Streptomyces xantholiticus</name>
    <dbReference type="NCBI Taxonomy" id="68285"/>
    <lineage>
        <taxon>Bacteria</taxon>
        <taxon>Bacillati</taxon>
        <taxon>Actinomycetota</taxon>
        <taxon>Actinomycetes</taxon>
        <taxon>Kitasatosporales</taxon>
        <taxon>Streptomycetaceae</taxon>
        <taxon>Streptomyces</taxon>
    </lineage>
</organism>